<dbReference type="GeneID" id="56438954"/>
<dbReference type="InterPro" id="IPR050625">
    <property type="entry name" value="ParA/MinD_ATPase"/>
</dbReference>
<keyword evidence="1" id="KW-0547">Nucleotide-binding</keyword>
<dbReference type="RefSeq" id="WP_014933373.1">
    <property type="nucleotide sequence ID" value="NC_019908.1"/>
</dbReference>
<evidence type="ECO:0000256" key="2">
    <source>
        <dbReference type="ARBA" id="ARBA00022840"/>
    </source>
</evidence>
<dbReference type="SUPFAM" id="SSF52540">
    <property type="entry name" value="P-loop containing nucleoside triphosphate hydrolases"/>
    <property type="match status" value="1"/>
</dbReference>
<dbReference type="Gene3D" id="3.40.50.300">
    <property type="entry name" value="P-loop containing nucleotide triphosphate hydrolases"/>
    <property type="match status" value="1"/>
</dbReference>
<dbReference type="InterPro" id="IPR027417">
    <property type="entry name" value="P-loop_NTPase"/>
</dbReference>
<evidence type="ECO:0000259" key="3">
    <source>
        <dbReference type="Pfam" id="PF13614"/>
    </source>
</evidence>
<dbReference type="EMBL" id="CP002873">
    <property type="protein sequence ID" value="AGA65582.1"/>
    <property type="molecule type" value="Genomic_DNA"/>
</dbReference>
<protein>
    <submittedName>
        <fullName evidence="4">Putative flagellar biosynthesis protein FlhG</fullName>
    </submittedName>
</protein>
<keyword evidence="5" id="KW-1185">Reference proteome</keyword>
<dbReference type="AlphaFoldDB" id="A0A3B6VLX2"/>
<dbReference type="PIRSF" id="PIRSF003092">
    <property type="entry name" value="MinD"/>
    <property type="match status" value="1"/>
</dbReference>
<dbReference type="InterPro" id="IPR025501">
    <property type="entry name" value="MinD_FleN"/>
</dbReference>
<dbReference type="PANTHER" id="PTHR43384:SF4">
    <property type="entry name" value="CELLULOSE BIOSYNTHESIS PROTEIN BCSQ-RELATED"/>
    <property type="match status" value="1"/>
</dbReference>
<feature type="domain" description="AAA" evidence="3">
    <location>
        <begin position="3"/>
        <end position="161"/>
    </location>
</feature>
<dbReference type="InterPro" id="IPR025669">
    <property type="entry name" value="AAA_dom"/>
</dbReference>
<keyword evidence="2" id="KW-0067">ATP-binding</keyword>
<reference evidence="4 5" key="1">
    <citation type="journal article" date="2013" name="Genome Announc.">
        <title>Complete Genome Sequence of the Porcine Strain Brachyspira pilosicoli P43/6/78(T.).</title>
        <authorList>
            <person name="Lin C."/>
            <person name="den Bakker H.C."/>
            <person name="Suzuki H."/>
            <person name="Lefebure T."/>
            <person name="Ponnala L."/>
            <person name="Sun Q."/>
            <person name="Stanhope M.J."/>
            <person name="Wiedmann M."/>
            <person name="Duhamel G.E."/>
        </authorList>
    </citation>
    <scope>NUCLEOTIDE SEQUENCE [LARGE SCALE GENOMIC DNA]</scope>
    <source>
        <strain evidence="4 5">P43/6/78</strain>
    </source>
</reference>
<evidence type="ECO:0000256" key="1">
    <source>
        <dbReference type="ARBA" id="ARBA00022741"/>
    </source>
</evidence>
<sequence length="267" mass="30391">MARIISFSSGKGGAGKTLCSVNFASELVSKGYKVLVFDIDINCSNVFILLQVKPQSKLQQYFEGNISLKDCILNSPFNIDVISAGVNIQKLLQFESDFYLSKLANDLKDLSEEYDYVIIDYAAGITQSMLKFYEISDDIILVANPEITSLTDLYRLIKMICSNKITEKLYLVVNKVKNIDWAVNLYKEIKKVVDKFELNIELNLLGPILFDEEKVMMSIQKRTPLIILYPRTPIKGGFSLAVTRYLYDTGEMKDDNNVKDKAFLDFF</sequence>
<accession>A0A3B6VLX2</accession>
<dbReference type="GO" id="GO:0005524">
    <property type="term" value="F:ATP binding"/>
    <property type="evidence" value="ECO:0007669"/>
    <property type="project" value="UniProtKB-KW"/>
</dbReference>
<dbReference type="KEGG" id="bpip:BPP43_01160"/>
<keyword evidence="4" id="KW-0282">Flagellum</keyword>
<evidence type="ECO:0000313" key="5">
    <source>
        <dbReference type="Proteomes" id="UP000010793"/>
    </source>
</evidence>
<dbReference type="Pfam" id="PF13614">
    <property type="entry name" value="AAA_31"/>
    <property type="match status" value="1"/>
</dbReference>
<dbReference type="GO" id="GO:0051782">
    <property type="term" value="P:negative regulation of cell division"/>
    <property type="evidence" value="ECO:0007669"/>
    <property type="project" value="TreeGrafter"/>
</dbReference>
<dbReference type="Proteomes" id="UP000010793">
    <property type="component" value="Chromosome"/>
</dbReference>
<proteinExistence type="predicted"/>
<keyword evidence="4" id="KW-0969">Cilium</keyword>
<gene>
    <name evidence="4" type="ORF">BPP43_01160</name>
</gene>
<evidence type="ECO:0000313" key="4">
    <source>
        <dbReference type="EMBL" id="AGA65582.1"/>
    </source>
</evidence>
<dbReference type="GO" id="GO:0005829">
    <property type="term" value="C:cytosol"/>
    <property type="evidence" value="ECO:0007669"/>
    <property type="project" value="TreeGrafter"/>
</dbReference>
<keyword evidence="4" id="KW-0966">Cell projection</keyword>
<organism evidence="4 5">
    <name type="scientific">Brachyspira pilosicoli P43/6/78</name>
    <dbReference type="NCBI Taxonomy" id="1042417"/>
    <lineage>
        <taxon>Bacteria</taxon>
        <taxon>Pseudomonadati</taxon>
        <taxon>Spirochaetota</taxon>
        <taxon>Spirochaetia</taxon>
        <taxon>Brachyspirales</taxon>
        <taxon>Brachyspiraceae</taxon>
        <taxon>Brachyspira</taxon>
    </lineage>
</organism>
<name>A0A3B6VLX2_BRAPL</name>
<dbReference type="GO" id="GO:0016887">
    <property type="term" value="F:ATP hydrolysis activity"/>
    <property type="evidence" value="ECO:0007669"/>
    <property type="project" value="TreeGrafter"/>
</dbReference>
<dbReference type="GO" id="GO:0009898">
    <property type="term" value="C:cytoplasmic side of plasma membrane"/>
    <property type="evidence" value="ECO:0007669"/>
    <property type="project" value="TreeGrafter"/>
</dbReference>
<dbReference type="PANTHER" id="PTHR43384">
    <property type="entry name" value="SEPTUM SITE-DETERMINING PROTEIN MIND HOMOLOG, CHLOROPLASTIC-RELATED"/>
    <property type="match status" value="1"/>
</dbReference>